<organism evidence="2 3">
    <name type="scientific">Ornithinibacillus bavariensis</name>
    <dbReference type="NCBI Taxonomy" id="545502"/>
    <lineage>
        <taxon>Bacteria</taxon>
        <taxon>Bacillati</taxon>
        <taxon>Bacillota</taxon>
        <taxon>Bacilli</taxon>
        <taxon>Bacillales</taxon>
        <taxon>Bacillaceae</taxon>
        <taxon>Ornithinibacillus</taxon>
    </lineage>
</organism>
<keyword evidence="3" id="KW-1185">Reference proteome</keyword>
<comment type="caution">
    <text evidence="2">The sequence shown here is derived from an EMBL/GenBank/DDBJ whole genome shotgun (WGS) entry which is preliminary data.</text>
</comment>
<accession>A0A919XAY9</accession>
<feature type="region of interest" description="Disordered" evidence="1">
    <location>
        <begin position="409"/>
        <end position="432"/>
    </location>
</feature>
<protein>
    <recommendedName>
        <fullName evidence="4">DUF2642 domain-containing protein</fullName>
    </recommendedName>
</protein>
<sequence>MTYSTLGKVLHSLKGTNIGLFLKNDNYIEGVLLDVNEDYLIIAILDKIHYLTINHIIALSKNSRDYDLKGDRSTYLHAWSLDSVLEALKYSWVTINILSGKGTSGVLTDILSNYIVLVNNSKQLYFQKSCISDIYEGEHPEMKQDVQADKAEEDPPSDSPKEVLDKAPTREQADNLRSISHTSIIEEETEKEEIEQTSTMEEETEQAEMNDRTSVIKEEAEEAEMNDRISVIEEETEEVEMDDRSSVIEEETEEVEVDDRSSIIEEETEKAEINDQASVIEKMEEVEVNNQASVVEEETEEVEVNDQASIIEKGTEEAEVNEHAPEKETEEAEINEQSPVKEEKIEGEGHQSVIEDIVDIDVEVQAPVKKKARKRTKAKNQVSITEEDSEVIDQVLYNEGANEETRFTEAAMGTDLQMPEIKMQKQNKKEWKKNSFQSYRVVHINKRNKVKMEKPRFKLQKNNNPKELRASMNNTEVKSLLNMQKNIYSSSEEPEQLDEETQRPLSSEMKEVLKAQYHALIRHAEKMLQKLNKEDI</sequence>
<evidence type="ECO:0000313" key="2">
    <source>
        <dbReference type="EMBL" id="GIO28088.1"/>
    </source>
</evidence>
<feature type="compositionally biased region" description="Acidic residues" evidence="1">
    <location>
        <begin position="248"/>
        <end position="257"/>
    </location>
</feature>
<dbReference type="RefSeq" id="WP_212921540.1">
    <property type="nucleotide sequence ID" value="NZ_BORP01000005.1"/>
</dbReference>
<evidence type="ECO:0000256" key="1">
    <source>
        <dbReference type="SAM" id="MobiDB-lite"/>
    </source>
</evidence>
<evidence type="ECO:0000313" key="3">
    <source>
        <dbReference type="Proteomes" id="UP000676917"/>
    </source>
</evidence>
<dbReference type="Proteomes" id="UP000676917">
    <property type="component" value="Unassembled WGS sequence"/>
</dbReference>
<feature type="region of interest" description="Disordered" evidence="1">
    <location>
        <begin position="291"/>
        <end position="352"/>
    </location>
</feature>
<name>A0A919XAY9_9BACI</name>
<dbReference type="AlphaFoldDB" id="A0A919XAY9"/>
<feature type="compositionally biased region" description="Basic and acidic residues" evidence="1">
    <location>
        <begin position="159"/>
        <end position="174"/>
    </location>
</feature>
<evidence type="ECO:0008006" key="4">
    <source>
        <dbReference type="Google" id="ProtNLM"/>
    </source>
</evidence>
<feature type="compositionally biased region" description="Acidic residues" evidence="1">
    <location>
        <begin position="295"/>
        <end position="304"/>
    </location>
</feature>
<feature type="region of interest" description="Disordered" evidence="1">
    <location>
        <begin position="233"/>
        <end position="261"/>
    </location>
</feature>
<feature type="compositionally biased region" description="Basic and acidic residues" evidence="1">
    <location>
        <begin position="313"/>
        <end position="327"/>
    </location>
</feature>
<reference evidence="2" key="1">
    <citation type="submission" date="2021-03" db="EMBL/GenBank/DDBJ databases">
        <title>Antimicrobial resistance genes in bacteria isolated from Japanese honey, and their potential for conferring macrolide and lincosamide resistance in the American foulbrood pathogen Paenibacillus larvae.</title>
        <authorList>
            <person name="Okamoto M."/>
            <person name="Kumagai M."/>
            <person name="Kanamori H."/>
            <person name="Takamatsu D."/>
        </authorList>
    </citation>
    <scope>NUCLEOTIDE SEQUENCE</scope>
    <source>
        <strain evidence="2">J43TS3</strain>
    </source>
</reference>
<feature type="region of interest" description="Disordered" evidence="1">
    <location>
        <begin position="142"/>
        <end position="212"/>
    </location>
</feature>
<feature type="compositionally biased region" description="Basic and acidic residues" evidence="1">
    <location>
        <begin position="339"/>
        <end position="349"/>
    </location>
</feature>
<gene>
    <name evidence="2" type="ORF">J43TS3_26990</name>
</gene>
<dbReference type="EMBL" id="BORP01000005">
    <property type="protein sequence ID" value="GIO28088.1"/>
    <property type="molecule type" value="Genomic_DNA"/>
</dbReference>
<proteinExistence type="predicted"/>
<feature type="compositionally biased region" description="Acidic residues" evidence="1">
    <location>
        <begin position="185"/>
        <end position="208"/>
    </location>
</feature>